<evidence type="ECO:0000313" key="14">
    <source>
        <dbReference type="Proteomes" id="UP001163105"/>
    </source>
</evidence>
<dbReference type="Proteomes" id="UP001163105">
    <property type="component" value="Unassembled WGS sequence"/>
</dbReference>
<feature type="transmembrane region" description="Helical" evidence="11">
    <location>
        <begin position="332"/>
        <end position="359"/>
    </location>
</feature>
<dbReference type="InterPro" id="IPR013262">
    <property type="entry name" value="OMP_MIM1/TOM13_mt"/>
</dbReference>
<dbReference type="GO" id="GO:0005743">
    <property type="term" value="C:mitochondrial inner membrane"/>
    <property type="evidence" value="ECO:0007669"/>
    <property type="project" value="UniProtKB-SubCell"/>
</dbReference>
<dbReference type="Pfam" id="PF02096">
    <property type="entry name" value="60KD_IMP"/>
    <property type="match status" value="1"/>
</dbReference>
<evidence type="ECO:0000256" key="9">
    <source>
        <dbReference type="RuleBase" id="RU003945"/>
    </source>
</evidence>
<dbReference type="InterPro" id="IPR001708">
    <property type="entry name" value="YidC/ALB3/OXA1/COX18"/>
</dbReference>
<dbReference type="AlphaFoldDB" id="A0AB34FIT0"/>
<dbReference type="EMBL" id="JAQHRD010000008">
    <property type="protein sequence ID" value="KAJ6438210.1"/>
    <property type="molecule type" value="Genomic_DNA"/>
</dbReference>
<comment type="subcellular location">
    <subcellularLocation>
        <location evidence="9">Membrane</location>
        <topology evidence="9">Multi-pass membrane protein</topology>
    </subcellularLocation>
    <subcellularLocation>
        <location evidence="1">Mitochondrion inner membrane</location>
        <topology evidence="1">Multi-pass membrane protein</topology>
    </subcellularLocation>
</comment>
<evidence type="ECO:0000256" key="5">
    <source>
        <dbReference type="ARBA" id="ARBA00022946"/>
    </source>
</evidence>
<keyword evidence="14" id="KW-1185">Reference proteome</keyword>
<feature type="region of interest" description="Disordered" evidence="10">
    <location>
        <begin position="506"/>
        <end position="552"/>
    </location>
</feature>
<evidence type="ECO:0000256" key="2">
    <source>
        <dbReference type="ARBA" id="ARBA00009877"/>
    </source>
</evidence>
<evidence type="ECO:0000256" key="7">
    <source>
        <dbReference type="ARBA" id="ARBA00023128"/>
    </source>
</evidence>
<feature type="compositionally biased region" description="Low complexity" evidence="10">
    <location>
        <begin position="156"/>
        <end position="176"/>
    </location>
</feature>
<keyword evidence="7" id="KW-0496">Mitochondrion</keyword>
<reference evidence="13" key="1">
    <citation type="submission" date="2023-01" db="EMBL/GenBank/DDBJ databases">
        <title>The growth and conidiation of Purpureocillium lavendulum are regulated by nitrogen source and histone H3K14 acetylation.</title>
        <authorList>
            <person name="Tang P."/>
            <person name="Han J."/>
            <person name="Zhang C."/>
            <person name="Tang P."/>
            <person name="Qi F."/>
            <person name="Zhang K."/>
            <person name="Liang L."/>
        </authorList>
    </citation>
    <scope>NUCLEOTIDE SEQUENCE</scope>
    <source>
        <strain evidence="13">YMF1.00683</strain>
    </source>
</reference>
<evidence type="ECO:0000256" key="1">
    <source>
        <dbReference type="ARBA" id="ARBA00004448"/>
    </source>
</evidence>
<gene>
    <name evidence="13" type="primary">yidC</name>
    <name evidence="13" type="ORF">O9K51_08801</name>
</gene>
<dbReference type="GO" id="GO:0032977">
    <property type="term" value="F:membrane insertase activity"/>
    <property type="evidence" value="ECO:0007669"/>
    <property type="project" value="InterPro"/>
</dbReference>
<dbReference type="InterPro" id="IPR028055">
    <property type="entry name" value="YidC/Oxa/ALB_C"/>
</dbReference>
<comment type="caution">
    <text evidence="13">The sequence shown here is derived from an EMBL/GenBank/DDBJ whole genome shotgun (WGS) entry which is preliminary data.</text>
</comment>
<evidence type="ECO:0000313" key="13">
    <source>
        <dbReference type="EMBL" id="KAJ6438210.1"/>
    </source>
</evidence>
<protein>
    <submittedName>
        <fullName evidence="13">OXA1-like protein</fullName>
    </submittedName>
</protein>
<feature type="transmembrane region" description="Helical" evidence="11">
    <location>
        <begin position="412"/>
        <end position="440"/>
    </location>
</feature>
<evidence type="ECO:0000256" key="8">
    <source>
        <dbReference type="ARBA" id="ARBA00023136"/>
    </source>
</evidence>
<dbReference type="PANTHER" id="PTHR12428:SF66">
    <property type="entry name" value="MITOCHONDRIAL INNER MEMBRANE PROTEIN OXA1L"/>
    <property type="match status" value="1"/>
</dbReference>
<evidence type="ECO:0000256" key="4">
    <source>
        <dbReference type="ARBA" id="ARBA00022792"/>
    </source>
</evidence>
<sequence>MASEDSSSHNLAESGITMHSDSEQYSPGEELSTSPPSSSSPVILYKPPTVWSLIRGAAINLLLPFINGMMLGFGELFAHEAAFRLGWGGTKQTPPSALSQRIHNGRQLSTIVGSSRSSPLRSRTLVAPIALGGMASSSRAFSLWGWGWSGKKEAAPVEAPAATTTTTSASASDAAVRPVDPTPENAIPTPPTEPAVAASDMELPASIADMVNGQDILNMPEQLGYLHAMGLDYGWGPTSVMQWVLEHVHVWTGLGWGASVMATAVLLRLLMFYPQVRSLQFNGVMQRMRKDPRAQEAMKLIQQGFQERDMEMRQKGQYLNKMLKEQYGASNWGMLWSFMQIPFTFGLFRIVSGMTHIPVPSLETAGYLWFQDLTATDPYFVLPALGTGLMISALALNAKYTPEAQRKMLKNMTYVFGVVGFIGTTFLSSAVNLMTVALGASTLLQSIILNIPAVRSVFNLPPAPVDAPKTVTYEAPRGGAAAPTGGLRERLTTNLDDMKKGFSEQVTNYTGQYQGTEAEKAERKRKDLMRKLEDTRKQQERDEFEKKYKGRR</sequence>
<evidence type="ECO:0000256" key="10">
    <source>
        <dbReference type="SAM" id="MobiDB-lite"/>
    </source>
</evidence>
<keyword evidence="3 9" id="KW-0812">Transmembrane</keyword>
<feature type="transmembrane region" description="Helical" evidence="11">
    <location>
        <begin position="248"/>
        <end position="270"/>
    </location>
</feature>
<keyword evidence="8 11" id="KW-0472">Membrane</keyword>
<evidence type="ECO:0000256" key="3">
    <source>
        <dbReference type="ARBA" id="ARBA00022692"/>
    </source>
</evidence>
<keyword evidence="5" id="KW-0809">Transit peptide</keyword>
<dbReference type="GO" id="GO:0005741">
    <property type="term" value="C:mitochondrial outer membrane"/>
    <property type="evidence" value="ECO:0007669"/>
    <property type="project" value="InterPro"/>
</dbReference>
<dbReference type="Pfam" id="PF08219">
    <property type="entry name" value="TOM13"/>
    <property type="match status" value="1"/>
</dbReference>
<evidence type="ECO:0000259" key="12">
    <source>
        <dbReference type="Pfam" id="PF02096"/>
    </source>
</evidence>
<comment type="similarity">
    <text evidence="2 9">Belongs to the OXA1/ALB3/YidC family.</text>
</comment>
<proteinExistence type="inferred from homology"/>
<evidence type="ECO:0000256" key="11">
    <source>
        <dbReference type="SAM" id="Phobius"/>
    </source>
</evidence>
<feature type="compositionally biased region" description="Basic and acidic residues" evidence="10">
    <location>
        <begin position="517"/>
        <end position="552"/>
    </location>
</feature>
<dbReference type="PANTHER" id="PTHR12428">
    <property type="entry name" value="OXA1"/>
    <property type="match status" value="1"/>
</dbReference>
<feature type="compositionally biased region" description="Polar residues" evidence="10">
    <location>
        <begin position="1"/>
        <end position="25"/>
    </location>
</feature>
<keyword evidence="4" id="KW-0999">Mitochondrion inner membrane</keyword>
<evidence type="ECO:0000256" key="6">
    <source>
        <dbReference type="ARBA" id="ARBA00022989"/>
    </source>
</evidence>
<feature type="compositionally biased region" description="Polar residues" evidence="10">
    <location>
        <begin position="506"/>
        <end position="515"/>
    </location>
</feature>
<feature type="region of interest" description="Disordered" evidence="10">
    <location>
        <begin position="155"/>
        <end position="189"/>
    </location>
</feature>
<feature type="region of interest" description="Disordered" evidence="10">
    <location>
        <begin position="1"/>
        <end position="40"/>
    </location>
</feature>
<name>A0AB34FIT0_9HYPO</name>
<dbReference type="GO" id="GO:0032979">
    <property type="term" value="P:protein insertion into mitochondrial inner membrane from matrix"/>
    <property type="evidence" value="ECO:0007669"/>
    <property type="project" value="TreeGrafter"/>
</dbReference>
<feature type="domain" description="Membrane insertase YidC/Oxa/ALB C-terminal" evidence="12">
    <location>
        <begin position="256"/>
        <end position="450"/>
    </location>
</feature>
<accession>A0AB34FIT0</accession>
<organism evidence="13 14">
    <name type="scientific">Purpureocillium lavendulum</name>
    <dbReference type="NCBI Taxonomy" id="1247861"/>
    <lineage>
        <taxon>Eukaryota</taxon>
        <taxon>Fungi</taxon>
        <taxon>Dikarya</taxon>
        <taxon>Ascomycota</taxon>
        <taxon>Pezizomycotina</taxon>
        <taxon>Sordariomycetes</taxon>
        <taxon>Hypocreomycetidae</taxon>
        <taxon>Hypocreales</taxon>
        <taxon>Ophiocordycipitaceae</taxon>
        <taxon>Purpureocillium</taxon>
    </lineage>
</organism>
<keyword evidence="6 11" id="KW-1133">Transmembrane helix</keyword>
<feature type="transmembrane region" description="Helical" evidence="11">
    <location>
        <begin position="379"/>
        <end position="400"/>
    </location>
</feature>